<gene>
    <name evidence="3" type="ORF">O3V59_17895</name>
</gene>
<dbReference type="SUPFAM" id="SSF55781">
    <property type="entry name" value="GAF domain-like"/>
    <property type="match status" value="1"/>
</dbReference>
<dbReference type="AlphaFoldDB" id="A0A9X3TTR5"/>
<evidence type="ECO:0000256" key="1">
    <source>
        <dbReference type="ARBA" id="ARBA00007637"/>
    </source>
</evidence>
<organism evidence="3 4">
    <name type="scientific">Brevibacillus thermoruber</name>
    <dbReference type="NCBI Taxonomy" id="33942"/>
    <lineage>
        <taxon>Bacteria</taxon>
        <taxon>Bacillati</taxon>
        <taxon>Bacillota</taxon>
        <taxon>Bacilli</taxon>
        <taxon>Bacillales</taxon>
        <taxon>Paenibacillaceae</taxon>
        <taxon>Brevibacillus</taxon>
    </lineage>
</organism>
<dbReference type="Gene3D" id="3.40.50.720">
    <property type="entry name" value="NAD(P)-binding Rossmann-like Domain"/>
    <property type="match status" value="1"/>
</dbReference>
<comment type="similarity">
    <text evidence="1">Belongs to the NAD(P)-dependent epimerase/dehydratase family.</text>
</comment>
<feature type="domain" description="NAD-dependent epimerase/dehydratase" evidence="2">
    <location>
        <begin position="3"/>
        <end position="233"/>
    </location>
</feature>
<dbReference type="Proteomes" id="UP001151071">
    <property type="component" value="Unassembled WGS sequence"/>
</dbReference>
<evidence type="ECO:0000259" key="2">
    <source>
        <dbReference type="Pfam" id="PF01370"/>
    </source>
</evidence>
<dbReference type="SUPFAM" id="SSF51735">
    <property type="entry name" value="NAD(P)-binding Rossmann-fold domains"/>
    <property type="match status" value="1"/>
</dbReference>
<dbReference type="EMBL" id="JAPYYP010000028">
    <property type="protein sequence ID" value="MDA5110244.1"/>
    <property type="molecule type" value="Genomic_DNA"/>
</dbReference>
<dbReference type="InterPro" id="IPR036291">
    <property type="entry name" value="NAD(P)-bd_dom_sf"/>
</dbReference>
<sequence>MNVLVTGGYGFIGSSVVERFHKEGHRVYIIDNLSTGRRERVTVPHKAYAYNVEDRACEEVFRSVGFDVVVHLAAQTSVMTSLERPCQDAEANVLGLVNMLNCARLHGVKKFIFASSAAVYGDTDQLPAREETACHPLSPYGMNKRLGEMYCEKWQELYKLDTLCLRFSNVYGPRQSSSGEGGVISVFLNQAREGKPLYVFGDGTQTRDFVYVDDVTDAIYRGATSDVTGIYNVSMGRETSVNELIETIRTLVPVKDVQYLDSRPGEIARSCLDNSRLKRDLDWVPLYSLQEGIAKTWEWMLRQEAAAAREEAALARETPGWWRIIRPFVENGLAFAAVALLSRDQSGFLYEYGFDFRLVYILLIGLMYGSRQSFLSASAVISLYVADSLANGRDWGSLLFDPETLFVAAVYLFFGLSVGFVTDKYKKELAFAKNELAVEAQRYKLLMDVYKDTRSVKEALQRQVLTNRDSLGRIHALVTELESLEPEQVVGAAVNVMEDLMESRKISIYAVSATGYLRLLLQSNDADLRAPRSLHLKDVPELSEVVTSQRLWVNKKLVPGLPMLAAPVVHQGETIALVCVHEQGFERFTLYHENLFRIAVDMISRSLSRAFTYVAATRSERFVEETPILQEGAFLEVLRSKQAAKERYQAAYTLLHVEASENGLKEAAERLSRLLRDTDYIGLWRGRLVLLLSNSGPEEARAAMERLQKYGVATRLVSEDAVYA</sequence>
<dbReference type="Pfam" id="PF01370">
    <property type="entry name" value="Epimerase"/>
    <property type="match status" value="1"/>
</dbReference>
<reference evidence="3" key="1">
    <citation type="submission" date="2022-12" db="EMBL/GenBank/DDBJ databases">
        <title>Draft genome sequence of the thermophilic strain Brevibacillus thermoruber HT42, isolated from Los Humeros, Puebla, Mexico, with biotechnological potential.</title>
        <authorList>
            <person name="Lara Sanchez J."/>
            <person name="Solis Palacios R."/>
            <person name="Bustos Baena A.S."/>
            <person name="Ruz Baez A.E."/>
            <person name="Espinosa Luna G."/>
            <person name="Oliart Ros R.M."/>
        </authorList>
    </citation>
    <scope>NUCLEOTIDE SEQUENCE</scope>
    <source>
        <strain evidence="3">HT42</strain>
    </source>
</reference>
<dbReference type="Gene3D" id="3.90.25.10">
    <property type="entry name" value="UDP-galactose 4-epimerase, domain 1"/>
    <property type="match status" value="1"/>
</dbReference>
<dbReference type="PANTHER" id="PTHR43000">
    <property type="entry name" value="DTDP-D-GLUCOSE 4,6-DEHYDRATASE-RELATED"/>
    <property type="match status" value="1"/>
</dbReference>
<proteinExistence type="inferred from homology"/>
<dbReference type="RefSeq" id="WP_271140662.1">
    <property type="nucleotide sequence ID" value="NZ_JAPYYP010000028.1"/>
</dbReference>
<name>A0A9X3TTR5_9BACL</name>
<accession>A0A9X3TTR5</accession>
<evidence type="ECO:0000313" key="3">
    <source>
        <dbReference type="EMBL" id="MDA5110244.1"/>
    </source>
</evidence>
<dbReference type="InterPro" id="IPR001509">
    <property type="entry name" value="Epimerase_deHydtase"/>
</dbReference>
<comment type="caution">
    <text evidence="3">The sequence shown here is derived from an EMBL/GenBank/DDBJ whole genome shotgun (WGS) entry which is preliminary data.</text>
</comment>
<keyword evidence="4" id="KW-1185">Reference proteome</keyword>
<evidence type="ECO:0000313" key="4">
    <source>
        <dbReference type="Proteomes" id="UP001151071"/>
    </source>
</evidence>
<protein>
    <submittedName>
        <fullName evidence="3">NAD-dependent epimerase/dehydratase family protein</fullName>
    </submittedName>
</protein>